<keyword evidence="3" id="KW-0808">Transferase</keyword>
<dbReference type="GO" id="GO:0005789">
    <property type="term" value="C:endoplasmic reticulum membrane"/>
    <property type="evidence" value="ECO:0007669"/>
    <property type="project" value="TreeGrafter"/>
</dbReference>
<dbReference type="PANTHER" id="PTHR11157">
    <property type="entry name" value="FATTY ACID ACYL TRANSFERASE-RELATED"/>
    <property type="match status" value="1"/>
</dbReference>
<evidence type="ECO:0000256" key="2">
    <source>
        <dbReference type="ARBA" id="ARBA00022516"/>
    </source>
</evidence>
<name>D5ADZ7_PICSI</name>
<keyword evidence="9" id="KW-0275">Fatty acid biosynthesis</keyword>
<dbReference type="GO" id="GO:0042761">
    <property type="term" value="P:very long-chain fatty acid biosynthetic process"/>
    <property type="evidence" value="ECO:0007669"/>
    <property type="project" value="TreeGrafter"/>
</dbReference>
<feature type="transmembrane region" description="Helical" evidence="10">
    <location>
        <begin position="40"/>
        <end position="63"/>
    </location>
</feature>
<feature type="transmembrane region" description="Helical" evidence="10">
    <location>
        <begin position="131"/>
        <end position="154"/>
    </location>
</feature>
<reference evidence="11" key="1">
    <citation type="submission" date="2010-04" db="EMBL/GenBank/DDBJ databases">
        <authorList>
            <person name="Reid K.E."/>
            <person name="Liao N."/>
            <person name="Chan S."/>
            <person name="Docking R."/>
            <person name="Taylor G."/>
            <person name="Moore R."/>
            <person name="Mayo M."/>
            <person name="Munro S."/>
            <person name="King J."/>
            <person name="Yanchuk A."/>
            <person name="Holt R."/>
            <person name="Jones S."/>
            <person name="Marra M."/>
            <person name="Ritland C.E."/>
            <person name="Ritland K."/>
            <person name="Bohlmann J."/>
        </authorList>
    </citation>
    <scope>NUCLEOTIDE SEQUENCE</scope>
    <source>
        <tissue evidence="11">Bud</tissue>
    </source>
</reference>
<feature type="transmembrane region" description="Helical" evidence="10">
    <location>
        <begin position="223"/>
        <end position="241"/>
    </location>
</feature>
<dbReference type="GO" id="GO:0009922">
    <property type="term" value="F:fatty acid elongase activity"/>
    <property type="evidence" value="ECO:0007669"/>
    <property type="project" value="InterPro"/>
</dbReference>
<dbReference type="AlphaFoldDB" id="D5ADZ7"/>
<protein>
    <submittedName>
        <fullName evidence="11">Uncharacterized protein</fullName>
    </submittedName>
</protein>
<dbReference type="InterPro" id="IPR002076">
    <property type="entry name" value="ELO_fam"/>
</dbReference>
<evidence type="ECO:0000256" key="7">
    <source>
        <dbReference type="ARBA" id="ARBA00023098"/>
    </source>
</evidence>
<keyword evidence="4 10" id="KW-0812">Transmembrane</keyword>
<feature type="transmembrane region" description="Helical" evidence="10">
    <location>
        <begin position="75"/>
        <end position="96"/>
    </location>
</feature>
<keyword evidence="7" id="KW-0443">Lipid metabolism</keyword>
<evidence type="ECO:0000256" key="6">
    <source>
        <dbReference type="ARBA" id="ARBA00022989"/>
    </source>
</evidence>
<dbReference type="GO" id="GO:0034625">
    <property type="term" value="P:fatty acid elongation, monounsaturated fatty acid"/>
    <property type="evidence" value="ECO:0007669"/>
    <property type="project" value="TreeGrafter"/>
</dbReference>
<evidence type="ECO:0000256" key="9">
    <source>
        <dbReference type="ARBA" id="ARBA00023160"/>
    </source>
</evidence>
<feature type="transmembrane region" description="Helical" evidence="10">
    <location>
        <begin position="161"/>
        <end position="178"/>
    </location>
</feature>
<keyword evidence="5" id="KW-0276">Fatty acid metabolism</keyword>
<evidence type="ECO:0000313" key="11">
    <source>
        <dbReference type="EMBL" id="ADE77766.1"/>
    </source>
</evidence>
<feature type="transmembrane region" description="Helical" evidence="10">
    <location>
        <begin position="253"/>
        <end position="272"/>
    </location>
</feature>
<sequence length="295" mass="34300">MRDPTWRWIAETRGSVRYLLAEQPMVAHFRWDHHAWGSTWLFPLVAIASYLLLILLLKILLIPRKRPLPLGPIPAIHNLCVVVASAAIFVGCWEATAVEIRETRWIRSRKFKNAVEWVMCFPLGTRPSGRVFFWSYIFYLTKYHQLFDTVIWILRKKPLTFLHVFHHIAVVFVCYAWLEFSQSLQIVAILATTLLYVVVYSYFLCRSIGWGCWSSLLPANCQMVHLAFTLLAYVALLALHFTTTEGCNGMGAWLFDALSNATFLLLFLNFYLKRYQGRSNTIKSLYSQQKNTKHL</sequence>
<dbReference type="GO" id="GO:0034626">
    <property type="term" value="P:fatty acid elongation, polyunsaturated fatty acid"/>
    <property type="evidence" value="ECO:0007669"/>
    <property type="project" value="TreeGrafter"/>
</dbReference>
<dbReference type="PROSITE" id="PS01188">
    <property type="entry name" value="ELO"/>
    <property type="match status" value="1"/>
</dbReference>
<comment type="subcellular location">
    <subcellularLocation>
        <location evidence="1">Membrane</location>
        <topology evidence="1">Multi-pass membrane protein</topology>
    </subcellularLocation>
</comment>
<proteinExistence type="evidence at transcript level"/>
<keyword evidence="2" id="KW-0444">Lipid biosynthesis</keyword>
<evidence type="ECO:0000256" key="10">
    <source>
        <dbReference type="SAM" id="Phobius"/>
    </source>
</evidence>
<evidence type="ECO:0000256" key="3">
    <source>
        <dbReference type="ARBA" id="ARBA00022679"/>
    </source>
</evidence>
<dbReference type="Pfam" id="PF01151">
    <property type="entry name" value="ELO"/>
    <property type="match status" value="1"/>
</dbReference>
<feature type="transmembrane region" description="Helical" evidence="10">
    <location>
        <begin position="184"/>
        <end position="203"/>
    </location>
</feature>
<dbReference type="PANTHER" id="PTHR11157:SF11">
    <property type="entry name" value="ELONGATION OF FATTY ACIDS PROTEIN 3-LIKE"/>
    <property type="match status" value="1"/>
</dbReference>
<keyword evidence="6 10" id="KW-1133">Transmembrane helix</keyword>
<dbReference type="InterPro" id="IPR030457">
    <property type="entry name" value="ELO_CS"/>
</dbReference>
<dbReference type="GO" id="GO:0030148">
    <property type="term" value="P:sphingolipid biosynthetic process"/>
    <property type="evidence" value="ECO:0007669"/>
    <property type="project" value="TreeGrafter"/>
</dbReference>
<evidence type="ECO:0000256" key="5">
    <source>
        <dbReference type="ARBA" id="ARBA00022832"/>
    </source>
</evidence>
<evidence type="ECO:0000256" key="8">
    <source>
        <dbReference type="ARBA" id="ARBA00023136"/>
    </source>
</evidence>
<keyword evidence="8 10" id="KW-0472">Membrane</keyword>
<dbReference type="EMBL" id="BT124521">
    <property type="protein sequence ID" value="ADE77766.1"/>
    <property type="molecule type" value="mRNA"/>
</dbReference>
<dbReference type="GO" id="GO:0019367">
    <property type="term" value="P:fatty acid elongation, saturated fatty acid"/>
    <property type="evidence" value="ECO:0007669"/>
    <property type="project" value="TreeGrafter"/>
</dbReference>
<accession>D5ADZ7</accession>
<organism evidence="11">
    <name type="scientific">Picea sitchensis</name>
    <name type="common">Sitka spruce</name>
    <name type="synonym">Pinus sitchensis</name>
    <dbReference type="NCBI Taxonomy" id="3332"/>
    <lineage>
        <taxon>Eukaryota</taxon>
        <taxon>Viridiplantae</taxon>
        <taxon>Streptophyta</taxon>
        <taxon>Embryophyta</taxon>
        <taxon>Tracheophyta</taxon>
        <taxon>Spermatophyta</taxon>
        <taxon>Pinopsida</taxon>
        <taxon>Pinidae</taxon>
        <taxon>Conifers I</taxon>
        <taxon>Pinales</taxon>
        <taxon>Pinaceae</taxon>
        <taxon>Picea</taxon>
    </lineage>
</organism>
<evidence type="ECO:0000256" key="4">
    <source>
        <dbReference type="ARBA" id="ARBA00022692"/>
    </source>
</evidence>
<evidence type="ECO:0000256" key="1">
    <source>
        <dbReference type="ARBA" id="ARBA00004141"/>
    </source>
</evidence>